<reference evidence="2 3" key="1">
    <citation type="submission" date="2024-01" db="EMBL/GenBank/DDBJ databases">
        <title>The genomes of 5 underutilized Papilionoideae crops provide insights into root nodulation and disease resistanc.</title>
        <authorList>
            <person name="Jiang F."/>
        </authorList>
    </citation>
    <scope>NUCLEOTIDE SEQUENCE [LARGE SCALE GENOMIC DNA]</scope>
    <source>
        <strain evidence="2">LVBAO_FW01</strain>
        <tissue evidence="2">Leaves</tissue>
    </source>
</reference>
<evidence type="ECO:0000256" key="1">
    <source>
        <dbReference type="SAM" id="MobiDB-lite"/>
    </source>
</evidence>
<evidence type="ECO:0000313" key="2">
    <source>
        <dbReference type="EMBL" id="KAK7308453.1"/>
    </source>
</evidence>
<gene>
    <name evidence="2" type="ORF">VNO77_42058</name>
</gene>
<feature type="region of interest" description="Disordered" evidence="1">
    <location>
        <begin position="136"/>
        <end position="164"/>
    </location>
</feature>
<protein>
    <submittedName>
        <fullName evidence="2">Uncharacterized protein</fullName>
    </submittedName>
</protein>
<sequence length="361" mass="39967">MEKAGGGGWGTKRKKVITKRGFPEKEVLTYVSGRIHSAKKLVVELRASRTLPTYRSDRSLLSHSLALLSLLSIVALRINGDAPLIAHGLSKWALLYEADIRSMRERRPGGQVLGYYMNVKELTMLTEAPYSDTLTWSESKERTCSQRRPSVSKSPSTEPLDQPSWSVWASQKSSYEAFPQNSDIVPNTSFHDHDDNALAIALSEGHHQDLEVMYAMAMPAQSEEVVVVVMAAMLSLGGLPASTSVTEQSGPFQSNPQLAKMRSPNMPRLRKFLRIACEPPLGVITLNDIERLSEHALIGLHFSDLISQALLALCKHLPPRGKELKISGLLINPLPLPSPMNETKRGREGCFLSLTSGRYLW</sequence>
<dbReference type="Proteomes" id="UP001367508">
    <property type="component" value="Unassembled WGS sequence"/>
</dbReference>
<dbReference type="EMBL" id="JAYMYQ010000010">
    <property type="protein sequence ID" value="KAK7308453.1"/>
    <property type="molecule type" value="Genomic_DNA"/>
</dbReference>
<organism evidence="2 3">
    <name type="scientific">Canavalia gladiata</name>
    <name type="common">Sword bean</name>
    <name type="synonym">Dolichos gladiatus</name>
    <dbReference type="NCBI Taxonomy" id="3824"/>
    <lineage>
        <taxon>Eukaryota</taxon>
        <taxon>Viridiplantae</taxon>
        <taxon>Streptophyta</taxon>
        <taxon>Embryophyta</taxon>
        <taxon>Tracheophyta</taxon>
        <taxon>Spermatophyta</taxon>
        <taxon>Magnoliopsida</taxon>
        <taxon>eudicotyledons</taxon>
        <taxon>Gunneridae</taxon>
        <taxon>Pentapetalae</taxon>
        <taxon>rosids</taxon>
        <taxon>fabids</taxon>
        <taxon>Fabales</taxon>
        <taxon>Fabaceae</taxon>
        <taxon>Papilionoideae</taxon>
        <taxon>50 kb inversion clade</taxon>
        <taxon>NPAAA clade</taxon>
        <taxon>indigoferoid/millettioid clade</taxon>
        <taxon>Phaseoleae</taxon>
        <taxon>Canavalia</taxon>
    </lineage>
</organism>
<comment type="caution">
    <text evidence="2">The sequence shown here is derived from an EMBL/GenBank/DDBJ whole genome shotgun (WGS) entry which is preliminary data.</text>
</comment>
<accession>A0AAN9K0X5</accession>
<keyword evidence="3" id="KW-1185">Reference proteome</keyword>
<evidence type="ECO:0000313" key="3">
    <source>
        <dbReference type="Proteomes" id="UP001367508"/>
    </source>
</evidence>
<dbReference type="AlphaFoldDB" id="A0AAN9K0X5"/>
<name>A0AAN9K0X5_CANGL</name>
<proteinExistence type="predicted"/>
<feature type="compositionally biased region" description="Polar residues" evidence="1">
    <location>
        <begin position="146"/>
        <end position="164"/>
    </location>
</feature>